<sequence>MMFAGLACSPGSYLLKHKPELAKTSYQYFAMKSEEKIAKSPNDPTRLLAGCETLTKFAFGFIMEDADRMAMVDYSAGKVLYKNAHSTFSKAVIYGDRALTIKYPT</sequence>
<evidence type="ECO:0000313" key="1">
    <source>
        <dbReference type="EMBL" id="SVE62879.1"/>
    </source>
</evidence>
<feature type="non-terminal residue" evidence="1">
    <location>
        <position position="105"/>
    </location>
</feature>
<dbReference type="Gene3D" id="1.25.40.920">
    <property type="entry name" value="TRAP transporter T-component"/>
    <property type="match status" value="1"/>
</dbReference>
<dbReference type="EMBL" id="UINC01230658">
    <property type="protein sequence ID" value="SVE62879.1"/>
    <property type="molecule type" value="Genomic_DNA"/>
</dbReference>
<name>A0A383F1R1_9ZZZZ</name>
<dbReference type="AlphaFoldDB" id="A0A383F1R1"/>
<protein>
    <submittedName>
        <fullName evidence="1">Uncharacterized protein</fullName>
    </submittedName>
</protein>
<proteinExistence type="predicted"/>
<dbReference type="InterPro" id="IPR038537">
    <property type="entry name" value="TatT_sf"/>
</dbReference>
<reference evidence="1" key="1">
    <citation type="submission" date="2018-05" db="EMBL/GenBank/DDBJ databases">
        <authorList>
            <person name="Lanie J.A."/>
            <person name="Ng W.-L."/>
            <person name="Kazmierczak K.M."/>
            <person name="Andrzejewski T.M."/>
            <person name="Davidsen T.M."/>
            <person name="Wayne K.J."/>
            <person name="Tettelin H."/>
            <person name="Glass J.I."/>
            <person name="Rusch D."/>
            <person name="Podicherti R."/>
            <person name="Tsui H.-C.T."/>
            <person name="Winkler M.E."/>
        </authorList>
    </citation>
    <scope>NUCLEOTIDE SEQUENCE</scope>
</reference>
<organism evidence="1">
    <name type="scientific">marine metagenome</name>
    <dbReference type="NCBI Taxonomy" id="408172"/>
    <lineage>
        <taxon>unclassified sequences</taxon>
        <taxon>metagenomes</taxon>
        <taxon>ecological metagenomes</taxon>
    </lineage>
</organism>
<accession>A0A383F1R1</accession>
<gene>
    <name evidence="1" type="ORF">METZ01_LOCUS515733</name>
</gene>